<dbReference type="Gene3D" id="6.10.140.2220">
    <property type="match status" value="1"/>
</dbReference>
<dbReference type="PROSITE" id="PS50088">
    <property type="entry name" value="ANK_REPEAT"/>
    <property type="match status" value="2"/>
</dbReference>
<keyword evidence="7 13" id="KW-0863">Zinc-finger</keyword>
<proteinExistence type="predicted"/>
<keyword evidence="11" id="KW-0966">Cell projection</keyword>
<keyword evidence="5" id="KW-0479">Metal-binding</keyword>
<dbReference type="PROSITE" id="PS50865">
    <property type="entry name" value="ZF_MYND_2"/>
    <property type="match status" value="1"/>
</dbReference>
<comment type="subcellular location">
    <subcellularLocation>
        <location evidence="1">Cell projection</location>
        <location evidence="1">Cilium</location>
    </subcellularLocation>
</comment>
<accession>A0A0N4VAE8</accession>
<dbReference type="EMBL" id="UXUI01008713">
    <property type="protein sequence ID" value="VDD92208.1"/>
    <property type="molecule type" value="Genomic_DNA"/>
</dbReference>
<evidence type="ECO:0000256" key="2">
    <source>
        <dbReference type="ARBA" id="ARBA00022603"/>
    </source>
</evidence>
<evidence type="ECO:0000256" key="5">
    <source>
        <dbReference type="ARBA" id="ARBA00022723"/>
    </source>
</evidence>
<evidence type="ECO:0000256" key="13">
    <source>
        <dbReference type="PROSITE-ProRule" id="PRU00134"/>
    </source>
</evidence>
<evidence type="ECO:0000256" key="15">
    <source>
        <dbReference type="SAM" id="MobiDB-lite"/>
    </source>
</evidence>
<sequence length="1183" mass="133719">MQLLPAEEELFKVIQQGEVERALALLNKEDVRISCLDEDRQSLCCMLAIVLHGSSFFQSGMTLLDQASYKGNAVLVEELLKRGADPNSNAHKHGYTALMFAAISGSPQGPEICRMLLDAGAHSYTTNSINKTAAELAAFVGQNECVSVINTYISVEEIDKFLHPQGKETPEQYPHELCVLLHATTRTHNIHPVKVVLFVADHEVLMKYRSKYLYVVDRLFERQLRCKQPNEAMSIKLWLLLCILRETFKFLDSCNNTGKTVKEKLLLYVKYLLKMEPSEQIRPNTESLLRNAVRGFPYRQSVLFQMLVKMIADTEFGSEPGAYRCILQVLFGPALATRSAFCACCGVPNATKRCPKCKLLYCGAACQKLDWKTHKKCCSAIAERVKREEAMLCDAEPAPEGGGRKPLSEDGALDSNFQNVASKKKQSRVTKSDKSVCRKNVQQTSPENSEINLIENDTLLSSKVSEVALEDLEVKLDEIDAATHSEANISNSKVAAHSLNFIVIIDCEACLKHFNIVKQEIDPVTGEVRWRVADEDYDLAQEIARSRFGDMLHDIERNHLYQAGLHSVIREIHERNELVHVLDIGTGTGLLAMMAMQAGAERVTAIEVFKPMADCAEKIFKNCGFSERITLIRNRSTDLSPFFDTELIGEGALRTFKEAYHTTGCRVIPSSARIWIVPVKSPFLRQFHSLPDTSLDCPFSDCLGSAAVFDMQLSNIPRSEFELLCEPFNFEDGESLKYDEMVVRSFTVKSKLANSMDAIFMWWDLDMDGTGKYILSTAPKWWNMYAHWRDHWMQAVYYLPYSLPVTCGQTVALKCFHDEVSLWFDFSENGKTGNERPYCTCGIHVTCSRNAVYRLNEIDRDDQLREVCCNKTILAINSGSFVGLLAAKYADFVIILEYNTHFRSALIAYAENNGLKNTQFLRSEADLKAELYAQVDLILSEPYFFSSLLPWDNLRIWFINQQLKSTLGITKTIPVFPCNFMLYAMPVHLEDLWKIVAPVEVVEGFDLSEFSRICQKARSATEEMIEPYSMWEYVSFCAGEPAMLASVNIENGQFFCAKEARILKFRQAALVFNSYFFVIKNIIVEVGIVACCRPKTANAIVFWGEWHYDSYRRSSGPIKSPAVGDQIKWSIGERQAVYFLPEEKRLDFDCDGVTVTPKVNLSSPLGTHCGEIFNISFSFNNSS</sequence>
<dbReference type="GO" id="GO:0032259">
    <property type="term" value="P:methylation"/>
    <property type="evidence" value="ECO:0007669"/>
    <property type="project" value="UniProtKB-KW"/>
</dbReference>
<evidence type="ECO:0000256" key="1">
    <source>
        <dbReference type="ARBA" id="ARBA00004138"/>
    </source>
</evidence>
<dbReference type="SMART" id="SM00248">
    <property type="entry name" value="ANK"/>
    <property type="match status" value="2"/>
</dbReference>
<evidence type="ECO:0000313" key="19">
    <source>
        <dbReference type="WBParaSite" id="EVEC_0000743801-mRNA-1"/>
    </source>
</evidence>
<evidence type="ECO:0000256" key="3">
    <source>
        <dbReference type="ARBA" id="ARBA00022679"/>
    </source>
</evidence>
<dbReference type="InterPro" id="IPR052452">
    <property type="entry name" value="Ankyrin-MYND_dom_contain_2"/>
</dbReference>
<evidence type="ECO:0000256" key="14">
    <source>
        <dbReference type="PROSITE-ProRule" id="PRU01015"/>
    </source>
</evidence>
<dbReference type="OrthoDB" id="412876at2759"/>
<evidence type="ECO:0000256" key="10">
    <source>
        <dbReference type="ARBA" id="ARBA00023069"/>
    </source>
</evidence>
<keyword evidence="8" id="KW-0862">Zinc</keyword>
<keyword evidence="6" id="KW-0677">Repeat</keyword>
<dbReference type="Gene3D" id="1.25.40.20">
    <property type="entry name" value="Ankyrin repeat-containing domain"/>
    <property type="match status" value="1"/>
</dbReference>
<dbReference type="PROSITE" id="PS50297">
    <property type="entry name" value="ANK_REP_REGION"/>
    <property type="match status" value="2"/>
</dbReference>
<dbReference type="Gene3D" id="2.70.160.11">
    <property type="entry name" value="Hnrnp arginine n-methyltransferase1"/>
    <property type="match status" value="2"/>
</dbReference>
<reference evidence="19" key="1">
    <citation type="submission" date="2017-02" db="UniProtKB">
        <authorList>
            <consortium name="WormBaseParasite"/>
        </authorList>
    </citation>
    <scope>IDENTIFICATION</scope>
</reference>
<dbReference type="SUPFAM" id="SSF53335">
    <property type="entry name" value="S-adenosyl-L-methionine-dependent methyltransferases"/>
    <property type="match status" value="2"/>
</dbReference>
<dbReference type="GO" id="GO:0016274">
    <property type="term" value="F:protein-arginine N-methyltransferase activity"/>
    <property type="evidence" value="ECO:0007669"/>
    <property type="project" value="InterPro"/>
</dbReference>
<keyword evidence="2 14" id="KW-0489">Methyltransferase</keyword>
<dbReference type="SUPFAM" id="SSF48403">
    <property type="entry name" value="Ankyrin repeat"/>
    <property type="match status" value="1"/>
</dbReference>
<evidence type="ECO:0000256" key="9">
    <source>
        <dbReference type="ARBA" id="ARBA00023043"/>
    </source>
</evidence>
<protein>
    <submittedName>
        <fullName evidence="19">MYND-type domain-containing protein</fullName>
    </submittedName>
</protein>
<keyword evidence="10" id="KW-0969">Cilium</keyword>
<dbReference type="Proteomes" id="UP000274131">
    <property type="component" value="Unassembled WGS sequence"/>
</dbReference>
<dbReference type="AlphaFoldDB" id="A0A0N4VAE8"/>
<dbReference type="GO" id="GO:0008270">
    <property type="term" value="F:zinc ion binding"/>
    <property type="evidence" value="ECO:0007669"/>
    <property type="project" value="UniProtKB-KW"/>
</dbReference>
<evidence type="ECO:0000313" key="18">
    <source>
        <dbReference type="Proteomes" id="UP000274131"/>
    </source>
</evidence>
<dbReference type="WBParaSite" id="EVEC_0000743801-mRNA-1">
    <property type="protein sequence ID" value="EVEC_0000743801-mRNA-1"/>
    <property type="gene ID" value="EVEC_0000743801"/>
</dbReference>
<keyword evidence="3 14" id="KW-0808">Transferase</keyword>
<dbReference type="STRING" id="51028.A0A0N4VAE8"/>
<dbReference type="CDD" id="cd02440">
    <property type="entry name" value="AdoMet_MTases"/>
    <property type="match status" value="1"/>
</dbReference>
<dbReference type="InterPro" id="IPR055135">
    <property type="entry name" value="PRMT_dom"/>
</dbReference>
<feature type="region of interest" description="Disordered" evidence="15">
    <location>
        <begin position="420"/>
        <end position="441"/>
    </location>
</feature>
<keyword evidence="18" id="KW-1185">Reference proteome</keyword>
<dbReference type="Pfam" id="PF22528">
    <property type="entry name" value="PRMT_C"/>
    <property type="match status" value="1"/>
</dbReference>
<dbReference type="PROSITE" id="PS51678">
    <property type="entry name" value="SAM_MT_PRMT"/>
    <property type="match status" value="1"/>
</dbReference>
<reference evidence="17 18" key="2">
    <citation type="submission" date="2018-10" db="EMBL/GenBank/DDBJ databases">
        <authorList>
            <consortium name="Pathogen Informatics"/>
        </authorList>
    </citation>
    <scope>NUCLEOTIDE SEQUENCE [LARGE SCALE GENOMIC DNA]</scope>
</reference>
<dbReference type="InterPro" id="IPR036770">
    <property type="entry name" value="Ankyrin_rpt-contain_sf"/>
</dbReference>
<dbReference type="Pfam" id="PF01753">
    <property type="entry name" value="zf-MYND"/>
    <property type="match status" value="1"/>
</dbReference>
<evidence type="ECO:0000256" key="8">
    <source>
        <dbReference type="ARBA" id="ARBA00022833"/>
    </source>
</evidence>
<evidence type="ECO:0000313" key="17">
    <source>
        <dbReference type="EMBL" id="VDD92208.1"/>
    </source>
</evidence>
<dbReference type="InterPro" id="IPR002110">
    <property type="entry name" value="Ankyrin_rpt"/>
</dbReference>
<gene>
    <name evidence="17" type="ORF">EVEC_LOCUS6959</name>
</gene>
<dbReference type="InterPro" id="IPR029063">
    <property type="entry name" value="SAM-dependent_MTases_sf"/>
</dbReference>
<dbReference type="InterPro" id="IPR002893">
    <property type="entry name" value="Znf_MYND"/>
</dbReference>
<feature type="domain" description="MYND-type" evidence="16">
    <location>
        <begin position="342"/>
        <end position="378"/>
    </location>
</feature>
<dbReference type="InterPro" id="IPR025799">
    <property type="entry name" value="Arg_MeTrfase"/>
</dbReference>
<evidence type="ECO:0000256" key="6">
    <source>
        <dbReference type="ARBA" id="ARBA00022737"/>
    </source>
</evidence>
<name>A0A0N4VAE8_ENTVE</name>
<dbReference type="PANTHER" id="PTHR24150:SF8">
    <property type="entry name" value="ANKYRIN REPEAT AND MYND DOMAIN-CONTAINING PROTEIN 2"/>
    <property type="match status" value="1"/>
</dbReference>
<evidence type="ECO:0000256" key="11">
    <source>
        <dbReference type="ARBA" id="ARBA00023273"/>
    </source>
</evidence>
<evidence type="ECO:0000256" key="12">
    <source>
        <dbReference type="PROSITE-ProRule" id="PRU00023"/>
    </source>
</evidence>
<feature type="repeat" description="ANK" evidence="12">
    <location>
        <begin position="59"/>
        <end position="91"/>
    </location>
</feature>
<dbReference type="GO" id="GO:0005929">
    <property type="term" value="C:cilium"/>
    <property type="evidence" value="ECO:0007669"/>
    <property type="project" value="UniProtKB-SubCell"/>
</dbReference>
<evidence type="ECO:0000259" key="16">
    <source>
        <dbReference type="PROSITE" id="PS50865"/>
    </source>
</evidence>
<keyword evidence="9 12" id="KW-0040">ANK repeat</keyword>
<keyword evidence="4 14" id="KW-0949">S-adenosyl-L-methionine</keyword>
<evidence type="ECO:0000256" key="4">
    <source>
        <dbReference type="ARBA" id="ARBA00022691"/>
    </source>
</evidence>
<feature type="repeat" description="ANK" evidence="12">
    <location>
        <begin position="93"/>
        <end position="128"/>
    </location>
</feature>
<evidence type="ECO:0000256" key="7">
    <source>
        <dbReference type="ARBA" id="ARBA00022771"/>
    </source>
</evidence>
<dbReference type="SUPFAM" id="SSF144232">
    <property type="entry name" value="HIT/MYND zinc finger-like"/>
    <property type="match status" value="1"/>
</dbReference>
<organism evidence="19">
    <name type="scientific">Enterobius vermicularis</name>
    <name type="common">Human pinworm</name>
    <dbReference type="NCBI Taxonomy" id="51028"/>
    <lineage>
        <taxon>Eukaryota</taxon>
        <taxon>Metazoa</taxon>
        <taxon>Ecdysozoa</taxon>
        <taxon>Nematoda</taxon>
        <taxon>Chromadorea</taxon>
        <taxon>Rhabditida</taxon>
        <taxon>Spirurina</taxon>
        <taxon>Oxyuridomorpha</taxon>
        <taxon>Oxyuroidea</taxon>
        <taxon>Oxyuridae</taxon>
        <taxon>Enterobius</taxon>
    </lineage>
</organism>
<dbReference type="Pfam" id="PF12796">
    <property type="entry name" value="Ank_2"/>
    <property type="match status" value="1"/>
</dbReference>
<dbReference type="Gene3D" id="3.40.50.150">
    <property type="entry name" value="Vaccinia Virus protein VP39"/>
    <property type="match status" value="2"/>
</dbReference>
<dbReference type="PANTHER" id="PTHR24150">
    <property type="entry name" value="ANKYRIN REPEAT AND MYND DOMAIN-CONTAINING PROTEIN 2"/>
    <property type="match status" value="1"/>
</dbReference>